<dbReference type="SUPFAM" id="SSF89963">
    <property type="entry name" value="YajQ-like"/>
    <property type="match status" value="2"/>
</dbReference>
<comment type="caution">
    <text evidence="4">The sequence shown here is derived from an EMBL/GenBank/DDBJ whole genome shotgun (WGS) entry which is preliminary data.</text>
</comment>
<proteinExistence type="inferred from homology"/>
<evidence type="ECO:0000313" key="5">
    <source>
        <dbReference type="Proteomes" id="UP000178435"/>
    </source>
</evidence>
<evidence type="ECO:0000256" key="3">
    <source>
        <dbReference type="HAMAP-Rule" id="MF_00632"/>
    </source>
</evidence>
<comment type="function">
    <text evidence="3">Nucleotide-binding protein.</text>
</comment>
<dbReference type="NCBIfam" id="NF003819">
    <property type="entry name" value="PRK05412.1"/>
    <property type="match status" value="1"/>
</dbReference>
<evidence type="ECO:0000256" key="2">
    <source>
        <dbReference type="ARBA" id="ARBA00093450"/>
    </source>
</evidence>
<dbReference type="InterPro" id="IPR035570">
    <property type="entry name" value="UPF0234_N"/>
</dbReference>
<dbReference type="Gene3D" id="3.30.70.860">
    <property type="match status" value="1"/>
</dbReference>
<dbReference type="AlphaFoldDB" id="A0A1F7RUK6"/>
<dbReference type="PANTHER" id="PTHR30476:SF0">
    <property type="entry name" value="UPF0234 PROTEIN YAJQ"/>
    <property type="match status" value="1"/>
</dbReference>
<organism evidence="4 5">
    <name type="scientific">Candidatus Schekmanbacteria bacterium RBG_16_38_11</name>
    <dbReference type="NCBI Taxonomy" id="1817880"/>
    <lineage>
        <taxon>Bacteria</taxon>
        <taxon>Candidatus Schekmaniibacteriota</taxon>
    </lineage>
</organism>
<dbReference type="HAMAP" id="MF_00632">
    <property type="entry name" value="UPF0234"/>
    <property type="match status" value="1"/>
</dbReference>
<dbReference type="Pfam" id="PF04461">
    <property type="entry name" value="YajQ"/>
    <property type="match status" value="1"/>
</dbReference>
<dbReference type="Proteomes" id="UP000178435">
    <property type="component" value="Unassembled WGS sequence"/>
</dbReference>
<name>A0A1F7RUK6_9BACT</name>
<dbReference type="PANTHER" id="PTHR30476">
    <property type="entry name" value="UPF0234 PROTEIN YAJQ"/>
    <property type="match status" value="1"/>
</dbReference>
<dbReference type="Gene3D" id="3.30.70.990">
    <property type="entry name" value="YajQ-like, domain 2"/>
    <property type="match status" value="1"/>
</dbReference>
<dbReference type="InterPro" id="IPR035571">
    <property type="entry name" value="UPF0234-like_C"/>
</dbReference>
<dbReference type="EMBL" id="MGDF01000101">
    <property type="protein sequence ID" value="OGL45249.1"/>
    <property type="molecule type" value="Genomic_DNA"/>
</dbReference>
<keyword evidence="1 3" id="KW-0547">Nucleotide-binding</keyword>
<dbReference type="GO" id="GO:0000166">
    <property type="term" value="F:nucleotide binding"/>
    <property type="evidence" value="ECO:0007669"/>
    <property type="project" value="UniProtKB-UniRule"/>
</dbReference>
<dbReference type="GO" id="GO:0005829">
    <property type="term" value="C:cytosol"/>
    <property type="evidence" value="ECO:0007669"/>
    <property type="project" value="TreeGrafter"/>
</dbReference>
<gene>
    <name evidence="4" type="ORF">A2149_09585</name>
</gene>
<dbReference type="InterPro" id="IPR036183">
    <property type="entry name" value="YajQ-like_sf"/>
</dbReference>
<reference evidence="4 5" key="1">
    <citation type="journal article" date="2016" name="Nat. Commun.">
        <title>Thousands of microbial genomes shed light on interconnected biogeochemical processes in an aquifer system.</title>
        <authorList>
            <person name="Anantharaman K."/>
            <person name="Brown C.T."/>
            <person name="Hug L.A."/>
            <person name="Sharon I."/>
            <person name="Castelle C.J."/>
            <person name="Probst A.J."/>
            <person name="Thomas B.C."/>
            <person name="Singh A."/>
            <person name="Wilkins M.J."/>
            <person name="Karaoz U."/>
            <person name="Brodie E.L."/>
            <person name="Williams K.H."/>
            <person name="Hubbard S.S."/>
            <person name="Banfield J.F."/>
        </authorList>
    </citation>
    <scope>NUCLEOTIDE SEQUENCE [LARGE SCALE GENOMIC DNA]</scope>
</reference>
<evidence type="ECO:0000313" key="4">
    <source>
        <dbReference type="EMBL" id="OGL45249.1"/>
    </source>
</evidence>
<evidence type="ECO:0000256" key="1">
    <source>
        <dbReference type="ARBA" id="ARBA00022741"/>
    </source>
</evidence>
<dbReference type="CDD" id="cd11740">
    <property type="entry name" value="YajQ_like"/>
    <property type="match status" value="1"/>
</dbReference>
<accession>A0A1F7RUK6</accession>
<protein>
    <recommendedName>
        <fullName evidence="3">Nucleotide-binding protein A2149_09585</fullName>
    </recommendedName>
</protein>
<comment type="similarity">
    <text evidence="2 3">Belongs to the YajQ family.</text>
</comment>
<sequence length="164" mass="18802">MAAETNSFDIVSQVNMQEVDNSIYQSQKEIDQRFDFKGTNTKIERSGEEVTIITTDEFKLKSVLEILRTKLVKRGVSVKALEYGKVEQAFSGNVRQVIKIKQGIDQEQGKKINKLIKDSKLKVQVTIQGDSLRVFSKSKDELQTVMKLLRDTDLPINLQFVNYR</sequence>
<dbReference type="InterPro" id="IPR007551">
    <property type="entry name" value="YajQ/Smlt4090-like"/>
</dbReference>